<dbReference type="OrthoDB" id="278091at2"/>
<gene>
    <name evidence="3" type="ORF">Pan161_27410</name>
</gene>
<name>A0A517VDK7_9PLAN</name>
<feature type="coiled-coil region" evidence="1">
    <location>
        <begin position="61"/>
        <end position="117"/>
    </location>
</feature>
<feature type="chain" id="PRO_5022204814" description="Apolipoprotein A1/A4/E domain protein" evidence="2">
    <location>
        <begin position="20"/>
        <end position="149"/>
    </location>
</feature>
<evidence type="ECO:0000313" key="3">
    <source>
        <dbReference type="EMBL" id="QDT91086.1"/>
    </source>
</evidence>
<keyword evidence="4" id="KW-1185">Reference proteome</keyword>
<reference evidence="3 4" key="1">
    <citation type="submission" date="2019-02" db="EMBL/GenBank/DDBJ databases">
        <title>Deep-cultivation of Planctomycetes and their phenomic and genomic characterization uncovers novel biology.</title>
        <authorList>
            <person name="Wiegand S."/>
            <person name="Jogler M."/>
            <person name="Boedeker C."/>
            <person name="Pinto D."/>
            <person name="Vollmers J."/>
            <person name="Rivas-Marin E."/>
            <person name="Kohn T."/>
            <person name="Peeters S.H."/>
            <person name="Heuer A."/>
            <person name="Rast P."/>
            <person name="Oberbeckmann S."/>
            <person name="Bunk B."/>
            <person name="Jeske O."/>
            <person name="Meyerdierks A."/>
            <person name="Storesund J.E."/>
            <person name="Kallscheuer N."/>
            <person name="Luecker S."/>
            <person name="Lage O.M."/>
            <person name="Pohl T."/>
            <person name="Merkel B.J."/>
            <person name="Hornburger P."/>
            <person name="Mueller R.-W."/>
            <person name="Bruemmer F."/>
            <person name="Labrenz M."/>
            <person name="Spormann A.M."/>
            <person name="Op den Camp H."/>
            <person name="Overmann J."/>
            <person name="Amann R."/>
            <person name="Jetten M.S.M."/>
            <person name="Mascher T."/>
            <person name="Medema M.H."/>
            <person name="Devos D.P."/>
            <person name="Kaster A.-K."/>
            <person name="Ovreas L."/>
            <person name="Rohde M."/>
            <person name="Galperin M.Y."/>
            <person name="Jogler C."/>
        </authorList>
    </citation>
    <scope>NUCLEOTIDE SEQUENCE [LARGE SCALE GENOMIC DNA]</scope>
    <source>
        <strain evidence="3 4">Pan161</strain>
    </source>
</reference>
<keyword evidence="2" id="KW-0732">Signal</keyword>
<dbReference type="EMBL" id="CP036343">
    <property type="protein sequence ID" value="QDT91086.1"/>
    <property type="molecule type" value="Genomic_DNA"/>
</dbReference>
<proteinExistence type="predicted"/>
<evidence type="ECO:0000313" key="4">
    <source>
        <dbReference type="Proteomes" id="UP000316855"/>
    </source>
</evidence>
<sequence precursor="true">MRYFTPCLFSLSLFLVACADESSTPPVPGETQVTGEDVKQKIGEAADTAKEFTKQKRDEYSKQLDQQLEGLDGKIAELETKGAKLKDDAKVEWNKKLEDLKSKRGKLSEKLKEFNESSADAWEGLKKDLDIAWGNLKEAYDKTAKEVKE</sequence>
<accession>A0A517VDK7</accession>
<evidence type="ECO:0000256" key="2">
    <source>
        <dbReference type="SAM" id="SignalP"/>
    </source>
</evidence>
<dbReference type="KEGG" id="gax:Pan161_27410"/>
<dbReference type="PROSITE" id="PS51257">
    <property type="entry name" value="PROKAR_LIPOPROTEIN"/>
    <property type="match status" value="1"/>
</dbReference>
<dbReference type="Proteomes" id="UP000316855">
    <property type="component" value="Chromosome"/>
</dbReference>
<dbReference type="AlphaFoldDB" id="A0A517VDK7"/>
<evidence type="ECO:0008006" key="5">
    <source>
        <dbReference type="Google" id="ProtNLM"/>
    </source>
</evidence>
<organism evidence="3 4">
    <name type="scientific">Gimesia algae</name>
    <dbReference type="NCBI Taxonomy" id="2527971"/>
    <lineage>
        <taxon>Bacteria</taxon>
        <taxon>Pseudomonadati</taxon>
        <taxon>Planctomycetota</taxon>
        <taxon>Planctomycetia</taxon>
        <taxon>Planctomycetales</taxon>
        <taxon>Planctomycetaceae</taxon>
        <taxon>Gimesia</taxon>
    </lineage>
</organism>
<evidence type="ECO:0000256" key="1">
    <source>
        <dbReference type="SAM" id="Coils"/>
    </source>
</evidence>
<protein>
    <recommendedName>
        <fullName evidence="5">Apolipoprotein A1/A4/E domain protein</fullName>
    </recommendedName>
</protein>
<dbReference type="RefSeq" id="WP_145227677.1">
    <property type="nucleotide sequence ID" value="NZ_CP036343.1"/>
</dbReference>
<keyword evidence="1" id="KW-0175">Coiled coil</keyword>
<feature type="signal peptide" evidence="2">
    <location>
        <begin position="1"/>
        <end position="19"/>
    </location>
</feature>
<dbReference type="SUPFAM" id="SSF58113">
    <property type="entry name" value="Apolipoprotein A-I"/>
    <property type="match status" value="1"/>
</dbReference>
<dbReference type="Gene3D" id="1.20.5.1230">
    <property type="entry name" value="Apolipoprotein A-I"/>
    <property type="match status" value="1"/>
</dbReference>